<proteinExistence type="predicted"/>
<evidence type="ECO:0000259" key="1">
    <source>
        <dbReference type="Pfam" id="PF13842"/>
    </source>
</evidence>
<organism evidence="2 3">
    <name type="scientific">Tegillarca granosa</name>
    <name type="common">Malaysian cockle</name>
    <name type="synonym">Anadara granosa</name>
    <dbReference type="NCBI Taxonomy" id="220873"/>
    <lineage>
        <taxon>Eukaryota</taxon>
        <taxon>Metazoa</taxon>
        <taxon>Spiralia</taxon>
        <taxon>Lophotrochozoa</taxon>
        <taxon>Mollusca</taxon>
        <taxon>Bivalvia</taxon>
        <taxon>Autobranchia</taxon>
        <taxon>Pteriomorphia</taxon>
        <taxon>Arcoida</taxon>
        <taxon>Arcoidea</taxon>
        <taxon>Arcidae</taxon>
        <taxon>Tegillarca</taxon>
    </lineage>
</organism>
<gene>
    <name evidence="2" type="ORF">KUTeg_023457</name>
</gene>
<sequence length="130" mass="15094">MKAVLHLIRQSYTQTRKQPPELPSSPVLRMMGHYPVHTVESKRKLCVHCQANKTKTKSGWLVYTTYKCNACDVPLCTVERACFDNYHQELKKYYLDRNFKREEQSNSSDGTSKLFWPNNICEVAETSSNS</sequence>
<dbReference type="InterPro" id="IPR032718">
    <property type="entry name" value="PGBD4_Znf_C"/>
</dbReference>
<dbReference type="Pfam" id="PF13842">
    <property type="entry name" value="zf-Tnp_2"/>
    <property type="match status" value="1"/>
</dbReference>
<dbReference type="EMBL" id="JARBDR010000921">
    <property type="protein sequence ID" value="KAJ8299397.1"/>
    <property type="molecule type" value="Genomic_DNA"/>
</dbReference>
<evidence type="ECO:0000313" key="3">
    <source>
        <dbReference type="Proteomes" id="UP001217089"/>
    </source>
</evidence>
<comment type="caution">
    <text evidence="2">The sequence shown here is derived from an EMBL/GenBank/DDBJ whole genome shotgun (WGS) entry which is preliminary data.</text>
</comment>
<accession>A0ABQ9E776</accession>
<keyword evidence="3" id="KW-1185">Reference proteome</keyword>
<evidence type="ECO:0000313" key="2">
    <source>
        <dbReference type="EMBL" id="KAJ8299397.1"/>
    </source>
</evidence>
<feature type="domain" description="PiggyBac transposable element-derived protein 4 C-terminal zinc-finger" evidence="1">
    <location>
        <begin position="36"/>
        <end position="87"/>
    </location>
</feature>
<protein>
    <recommendedName>
        <fullName evidence="1">PiggyBac transposable element-derived protein 4 C-terminal zinc-finger domain-containing protein</fullName>
    </recommendedName>
</protein>
<name>A0ABQ9E776_TEGGR</name>
<reference evidence="2 3" key="1">
    <citation type="submission" date="2022-12" db="EMBL/GenBank/DDBJ databases">
        <title>Chromosome-level genome of Tegillarca granosa.</title>
        <authorList>
            <person name="Kim J."/>
        </authorList>
    </citation>
    <scope>NUCLEOTIDE SEQUENCE [LARGE SCALE GENOMIC DNA]</scope>
    <source>
        <strain evidence="2">Teg-2019</strain>
        <tissue evidence="2">Adductor muscle</tissue>
    </source>
</reference>
<dbReference type="Proteomes" id="UP001217089">
    <property type="component" value="Unassembled WGS sequence"/>
</dbReference>